<feature type="region of interest" description="Disordered" evidence="7">
    <location>
        <begin position="515"/>
        <end position="547"/>
    </location>
</feature>
<feature type="transmembrane region" description="Helical" evidence="8">
    <location>
        <begin position="168"/>
        <end position="189"/>
    </location>
</feature>
<dbReference type="Gene3D" id="1.20.1250.20">
    <property type="entry name" value="MFS general substrate transporter like domains"/>
    <property type="match status" value="1"/>
</dbReference>
<gene>
    <name evidence="9" type="ORF">OFUS_LOCUS15622</name>
</gene>
<evidence type="ECO:0000256" key="5">
    <source>
        <dbReference type="ARBA" id="ARBA00022989"/>
    </source>
</evidence>
<feature type="transmembrane region" description="Helical" evidence="8">
    <location>
        <begin position="57"/>
        <end position="82"/>
    </location>
</feature>
<organism evidence="9 10">
    <name type="scientific">Owenia fusiformis</name>
    <name type="common">Polychaete worm</name>
    <dbReference type="NCBI Taxonomy" id="6347"/>
    <lineage>
        <taxon>Eukaryota</taxon>
        <taxon>Metazoa</taxon>
        <taxon>Spiralia</taxon>
        <taxon>Lophotrochozoa</taxon>
        <taxon>Annelida</taxon>
        <taxon>Polychaeta</taxon>
        <taxon>Sedentaria</taxon>
        <taxon>Canalipalpata</taxon>
        <taxon>Sabellida</taxon>
        <taxon>Oweniida</taxon>
        <taxon>Oweniidae</taxon>
        <taxon>Owenia</taxon>
    </lineage>
</organism>
<dbReference type="AlphaFoldDB" id="A0A8J1YBA1"/>
<protein>
    <submittedName>
        <fullName evidence="9">Uncharacterized protein</fullName>
    </submittedName>
</protein>
<dbReference type="GO" id="GO:0005381">
    <property type="term" value="F:iron ion transmembrane transporter activity"/>
    <property type="evidence" value="ECO:0007669"/>
    <property type="project" value="InterPro"/>
</dbReference>
<dbReference type="OrthoDB" id="648861at2759"/>
<feature type="transmembrane region" description="Helical" evidence="8">
    <location>
        <begin position="195"/>
        <end position="220"/>
    </location>
</feature>
<evidence type="ECO:0000256" key="1">
    <source>
        <dbReference type="ARBA" id="ARBA00004141"/>
    </source>
</evidence>
<dbReference type="InterPro" id="IPR009716">
    <property type="entry name" value="Ferroportin-1"/>
</dbReference>
<dbReference type="EMBL" id="CAIIXF020000007">
    <property type="protein sequence ID" value="CAH1790412.1"/>
    <property type="molecule type" value="Genomic_DNA"/>
</dbReference>
<keyword evidence="5 8" id="KW-1133">Transmembrane helix</keyword>
<comment type="similarity">
    <text evidence="2">Belongs to the ferroportin (FP) (TC 2.A.100) family. SLC40A subfamily.</text>
</comment>
<feature type="transmembrane region" description="Helical" evidence="8">
    <location>
        <begin position="94"/>
        <end position="113"/>
    </location>
</feature>
<comment type="subcellular location">
    <subcellularLocation>
        <location evidence="1">Membrane</location>
        <topology evidence="1">Multi-pass membrane protein</topology>
    </subcellularLocation>
</comment>
<evidence type="ECO:0000256" key="6">
    <source>
        <dbReference type="ARBA" id="ARBA00023136"/>
    </source>
</evidence>
<comment type="caution">
    <text evidence="9">The sequence shown here is derived from an EMBL/GenBank/DDBJ whole genome shotgun (WGS) entry which is preliminary data.</text>
</comment>
<evidence type="ECO:0000256" key="3">
    <source>
        <dbReference type="ARBA" id="ARBA00022448"/>
    </source>
</evidence>
<feature type="transmembrane region" description="Helical" evidence="8">
    <location>
        <begin position="363"/>
        <end position="383"/>
    </location>
</feature>
<evidence type="ECO:0000256" key="8">
    <source>
        <dbReference type="SAM" id="Phobius"/>
    </source>
</evidence>
<dbReference type="PANTHER" id="PTHR11660">
    <property type="entry name" value="SOLUTE CARRIER FAMILY 40 MEMBER"/>
    <property type="match status" value="1"/>
</dbReference>
<dbReference type="InterPro" id="IPR036259">
    <property type="entry name" value="MFS_trans_sf"/>
</dbReference>
<keyword evidence="10" id="KW-1185">Reference proteome</keyword>
<sequence>MDIPKTETESSRSAAVKKWCQSTACLICTSHALSAWGDRMWRFAVGLYLVFLEKDSLLLPAVYGFTTCACRLIFGALIGAWVDRTPRLKVAQTSLILQNLAVTVCAIVLYMTISYQSTIGQGTHLMGFCRAIVIILAVAAQLASLAYKISVEHDWIVVVAKGDKEHLASLNAAVRAIDLTSNILAPIVAGQVMTFGSMLIGAVFIAVWNIVSVFIEYYLLWKVYIRVPELEHKKTKDTEDLDESQLQSEAETTQVTQVEADQSDVEYHPHNRDGRAEVAILTRDQQRERVYKDTVEKLPKDKRRKGVGRLLCDRCIIFVGGWHTYIRQKIVAAGIGLAFLYMTVMGFDSISIGYIYSQGIPEYGAGIFMGLGSLLGILGAFSFTRIRKKIGLERTGLISFSLEIGLLIPALISIWLPGSPFDLSYDPKTHAPSLNCTSHPGNVTILDVSTNITRFKRRISNMDDIYTTFEELTPGELKWYSNNDPLDINGFYQPKKEFQIENLRKIVKRQLQNETGAEVAKNGTSNPGTNNTSTEGPASTDEGPVYIGNSSNQNPECLLETGGAPSYNYISVVVFMTSVVLSRFGLWMADLTVTQLIQENVHESDRGAVNGVQNSLNSLFDLIKFTLVIILPSPHTFGILIILSVLFICLGAVSYAIYSRKVRGHLFHFEKCCGSSKKSMKDKNERRLRVASVENEHEKQVQDIV</sequence>
<accession>A0A8J1YBA1</accession>
<evidence type="ECO:0000313" key="9">
    <source>
        <dbReference type="EMBL" id="CAH1790412.1"/>
    </source>
</evidence>
<name>A0A8J1YBA1_OWEFU</name>
<dbReference type="SUPFAM" id="SSF103473">
    <property type="entry name" value="MFS general substrate transporter"/>
    <property type="match status" value="2"/>
</dbReference>
<dbReference type="CDD" id="cd17480">
    <property type="entry name" value="MFS_SLC40A1_like"/>
    <property type="match status" value="1"/>
</dbReference>
<dbReference type="PANTHER" id="PTHR11660:SF57">
    <property type="entry name" value="SOLUTE CARRIER FAMILY 40 MEMBER"/>
    <property type="match status" value="1"/>
</dbReference>
<feature type="transmembrane region" description="Helical" evidence="8">
    <location>
        <begin position="330"/>
        <end position="357"/>
    </location>
</feature>
<evidence type="ECO:0000313" key="10">
    <source>
        <dbReference type="Proteomes" id="UP000749559"/>
    </source>
</evidence>
<feature type="transmembrane region" description="Helical" evidence="8">
    <location>
        <begin position="125"/>
        <end position="147"/>
    </location>
</feature>
<feature type="compositionally biased region" description="Low complexity" evidence="7">
    <location>
        <begin position="522"/>
        <end position="534"/>
    </location>
</feature>
<evidence type="ECO:0000256" key="7">
    <source>
        <dbReference type="SAM" id="MobiDB-lite"/>
    </source>
</evidence>
<keyword evidence="6 8" id="KW-0472">Membrane</keyword>
<feature type="transmembrane region" description="Helical" evidence="8">
    <location>
        <begin position="637"/>
        <end position="658"/>
    </location>
</feature>
<feature type="transmembrane region" description="Helical" evidence="8">
    <location>
        <begin position="395"/>
        <end position="416"/>
    </location>
</feature>
<reference evidence="9" key="1">
    <citation type="submission" date="2022-03" db="EMBL/GenBank/DDBJ databases">
        <authorList>
            <person name="Martin C."/>
        </authorList>
    </citation>
    <scope>NUCLEOTIDE SEQUENCE</scope>
</reference>
<keyword evidence="3" id="KW-0813">Transport</keyword>
<dbReference type="GO" id="GO:0016020">
    <property type="term" value="C:membrane"/>
    <property type="evidence" value="ECO:0007669"/>
    <property type="project" value="UniProtKB-SubCell"/>
</dbReference>
<evidence type="ECO:0000256" key="2">
    <source>
        <dbReference type="ARBA" id="ARBA00006279"/>
    </source>
</evidence>
<dbReference type="Pfam" id="PF06963">
    <property type="entry name" value="FPN1"/>
    <property type="match status" value="1"/>
</dbReference>
<dbReference type="Proteomes" id="UP000749559">
    <property type="component" value="Unassembled WGS sequence"/>
</dbReference>
<keyword evidence="4 8" id="KW-0812">Transmembrane</keyword>
<proteinExistence type="inferred from homology"/>
<evidence type="ECO:0000256" key="4">
    <source>
        <dbReference type="ARBA" id="ARBA00022692"/>
    </source>
</evidence>